<evidence type="ECO:0000313" key="3">
    <source>
        <dbReference type="Proteomes" id="UP000266841"/>
    </source>
</evidence>
<organism evidence="2 3">
    <name type="scientific">Thalassiosira oceanica</name>
    <name type="common">Marine diatom</name>
    <dbReference type="NCBI Taxonomy" id="159749"/>
    <lineage>
        <taxon>Eukaryota</taxon>
        <taxon>Sar</taxon>
        <taxon>Stramenopiles</taxon>
        <taxon>Ochrophyta</taxon>
        <taxon>Bacillariophyta</taxon>
        <taxon>Coscinodiscophyceae</taxon>
        <taxon>Thalassiosirophycidae</taxon>
        <taxon>Thalassiosirales</taxon>
        <taxon>Thalassiosiraceae</taxon>
        <taxon>Thalassiosira</taxon>
    </lineage>
</organism>
<proteinExistence type="predicted"/>
<reference evidence="2 3" key="1">
    <citation type="journal article" date="2012" name="Genome Biol.">
        <title>Genome and low-iron response of an oceanic diatom adapted to chronic iron limitation.</title>
        <authorList>
            <person name="Lommer M."/>
            <person name="Specht M."/>
            <person name="Roy A.S."/>
            <person name="Kraemer L."/>
            <person name="Andreson R."/>
            <person name="Gutowska M.A."/>
            <person name="Wolf J."/>
            <person name="Bergner S.V."/>
            <person name="Schilhabel M.B."/>
            <person name="Klostermeier U.C."/>
            <person name="Beiko R.G."/>
            <person name="Rosenstiel P."/>
            <person name="Hippler M."/>
            <person name="Laroche J."/>
        </authorList>
    </citation>
    <scope>NUCLEOTIDE SEQUENCE [LARGE SCALE GENOMIC DNA]</scope>
    <source>
        <strain evidence="2 3">CCMP1005</strain>
    </source>
</reference>
<accession>K0RR51</accession>
<dbReference type="AlphaFoldDB" id="K0RR51"/>
<feature type="compositionally biased region" description="Polar residues" evidence="1">
    <location>
        <begin position="75"/>
        <end position="85"/>
    </location>
</feature>
<evidence type="ECO:0000313" key="2">
    <source>
        <dbReference type="EMBL" id="EJK56218.1"/>
    </source>
</evidence>
<protein>
    <submittedName>
        <fullName evidence="2">Uncharacterized protein</fullName>
    </submittedName>
</protein>
<feature type="region of interest" description="Disordered" evidence="1">
    <location>
        <begin position="42"/>
        <end position="124"/>
    </location>
</feature>
<dbReference type="Proteomes" id="UP000266841">
    <property type="component" value="Unassembled WGS sequence"/>
</dbReference>
<sequence>MQGRTTGADSLEVKASSATVEVAVALEPADSEVAVALESDGSEVAVASESASSSPAPPSASLASGGSLKMGGRASPSSISSQYTLSYPPGRSALATSPAPPSVHRTVPSAVRRTQPLTVPPVPG</sequence>
<dbReference type="EMBL" id="AGNL01032094">
    <property type="protein sequence ID" value="EJK56218.1"/>
    <property type="molecule type" value="Genomic_DNA"/>
</dbReference>
<name>K0RR51_THAOC</name>
<feature type="compositionally biased region" description="Low complexity" evidence="1">
    <location>
        <begin position="42"/>
        <end position="67"/>
    </location>
</feature>
<comment type="caution">
    <text evidence="2">The sequence shown here is derived from an EMBL/GenBank/DDBJ whole genome shotgun (WGS) entry which is preliminary data.</text>
</comment>
<feature type="non-terminal residue" evidence="2">
    <location>
        <position position="124"/>
    </location>
</feature>
<keyword evidence="3" id="KW-1185">Reference proteome</keyword>
<evidence type="ECO:0000256" key="1">
    <source>
        <dbReference type="SAM" id="MobiDB-lite"/>
    </source>
</evidence>
<gene>
    <name evidence="2" type="ORF">THAOC_23939</name>
</gene>